<feature type="transmembrane region" description="Helical" evidence="1">
    <location>
        <begin position="140"/>
        <end position="162"/>
    </location>
</feature>
<keyword evidence="1" id="KW-0812">Transmembrane</keyword>
<name>A0A7S4K4M6_GUITH</name>
<sequence>MKLIKYKHESFLGGAGWLFCFIGFFVLLLFFFLGIYPQLEDYWMWTADRCYVIAQNKTCSTIPSEDACSVSVRVLMERNPVCAREICTKRSATVYNDPSTEDAIFWLRNYAVNTSHVCYENDSQGVVSFHEPSSVTTSQMLVAVFVSMIFFVPACIFIPAFLQPGSYMAQFLKRIGIQKSEELLEHHELQESPTHPPNSAEVSLSSKIWMDVNTGSRDSPHAKP</sequence>
<feature type="transmembrane region" description="Helical" evidence="1">
    <location>
        <begin position="12"/>
        <end position="36"/>
    </location>
</feature>
<evidence type="ECO:0000256" key="1">
    <source>
        <dbReference type="SAM" id="Phobius"/>
    </source>
</evidence>
<dbReference type="EMBL" id="HBKN01012313">
    <property type="protein sequence ID" value="CAE2283846.1"/>
    <property type="molecule type" value="Transcribed_RNA"/>
</dbReference>
<keyword evidence="1" id="KW-1133">Transmembrane helix</keyword>
<accession>A0A7S4K4M6</accession>
<protein>
    <submittedName>
        <fullName evidence="2">Uncharacterized protein</fullName>
    </submittedName>
</protein>
<organism evidence="2">
    <name type="scientific">Guillardia theta</name>
    <name type="common">Cryptophyte</name>
    <name type="synonym">Cryptomonas phi</name>
    <dbReference type="NCBI Taxonomy" id="55529"/>
    <lineage>
        <taxon>Eukaryota</taxon>
        <taxon>Cryptophyceae</taxon>
        <taxon>Pyrenomonadales</taxon>
        <taxon>Geminigeraceae</taxon>
        <taxon>Guillardia</taxon>
    </lineage>
</organism>
<reference evidence="2" key="1">
    <citation type="submission" date="2021-01" db="EMBL/GenBank/DDBJ databases">
        <authorList>
            <person name="Corre E."/>
            <person name="Pelletier E."/>
            <person name="Niang G."/>
            <person name="Scheremetjew M."/>
            <person name="Finn R."/>
            <person name="Kale V."/>
            <person name="Holt S."/>
            <person name="Cochrane G."/>
            <person name="Meng A."/>
            <person name="Brown T."/>
            <person name="Cohen L."/>
        </authorList>
    </citation>
    <scope>NUCLEOTIDE SEQUENCE</scope>
    <source>
        <strain evidence="2">CCMP 2712</strain>
    </source>
</reference>
<proteinExistence type="predicted"/>
<gene>
    <name evidence="2" type="ORF">GTHE00462_LOCUS9635</name>
</gene>
<dbReference type="AlphaFoldDB" id="A0A7S4K4M6"/>
<evidence type="ECO:0000313" key="2">
    <source>
        <dbReference type="EMBL" id="CAE2283846.1"/>
    </source>
</evidence>
<keyword evidence="1" id="KW-0472">Membrane</keyword>